<dbReference type="PANTHER" id="PTHR18898">
    <property type="entry name" value="NUCLEOPROTEIN TPR-RELATED"/>
    <property type="match status" value="1"/>
</dbReference>
<dbReference type="Pfam" id="PF25785">
    <property type="entry name" value="TPR"/>
    <property type="match status" value="1"/>
</dbReference>
<reference evidence="11 12" key="1">
    <citation type="submission" date="2023-11" db="EMBL/GenBank/DDBJ databases">
        <title>Halocaridina rubra genome assembly.</title>
        <authorList>
            <person name="Smith C."/>
        </authorList>
    </citation>
    <scope>NUCLEOTIDE SEQUENCE [LARGE SCALE GENOMIC DNA]</scope>
    <source>
        <strain evidence="11">EP-1</strain>
        <tissue evidence="11">Whole</tissue>
    </source>
</reference>
<evidence type="ECO:0000256" key="1">
    <source>
        <dbReference type="ARBA" id="ARBA00004123"/>
    </source>
</evidence>
<feature type="coiled-coil region" evidence="6">
    <location>
        <begin position="547"/>
        <end position="617"/>
    </location>
</feature>
<feature type="coiled-coil region" evidence="6">
    <location>
        <begin position="413"/>
        <end position="503"/>
    </location>
</feature>
<feature type="domain" description="Nucleoprotein TPR/MPL1" evidence="9">
    <location>
        <begin position="179"/>
        <end position="249"/>
    </location>
</feature>
<evidence type="ECO:0000259" key="9">
    <source>
        <dbReference type="Pfam" id="PF25481"/>
    </source>
</evidence>
<comment type="subcellular location">
    <subcellularLocation>
        <location evidence="1">Nucleus</location>
    </subcellularLocation>
</comment>
<feature type="region of interest" description="Disordered" evidence="7">
    <location>
        <begin position="1482"/>
        <end position="1503"/>
    </location>
</feature>
<gene>
    <name evidence="11" type="ORF">SK128_026556</name>
</gene>
<comment type="similarity">
    <text evidence="2">Belongs to the TPR family.</text>
</comment>
<feature type="region of interest" description="Disordered" evidence="7">
    <location>
        <begin position="1565"/>
        <end position="1588"/>
    </location>
</feature>
<evidence type="ECO:0000256" key="6">
    <source>
        <dbReference type="SAM" id="Coils"/>
    </source>
</evidence>
<feature type="coiled-coil region" evidence="6">
    <location>
        <begin position="83"/>
        <end position="254"/>
    </location>
</feature>
<evidence type="ECO:0000256" key="3">
    <source>
        <dbReference type="ARBA" id="ARBA00019789"/>
    </source>
</evidence>
<dbReference type="Pfam" id="PF07926">
    <property type="entry name" value="TPR_MLP1_2"/>
    <property type="match status" value="1"/>
</dbReference>
<dbReference type="GO" id="GO:0006406">
    <property type="term" value="P:mRNA export from nucleus"/>
    <property type="evidence" value="ECO:0007669"/>
    <property type="project" value="TreeGrafter"/>
</dbReference>
<dbReference type="GO" id="GO:0034399">
    <property type="term" value="C:nuclear periphery"/>
    <property type="evidence" value="ECO:0007669"/>
    <property type="project" value="UniProtKB-ARBA"/>
</dbReference>
<feature type="domain" description="Nucleoprotein TPR/MLP1-2" evidence="8">
    <location>
        <begin position="1036"/>
        <end position="1162"/>
    </location>
</feature>
<feature type="compositionally biased region" description="Basic and acidic residues" evidence="7">
    <location>
        <begin position="892"/>
        <end position="901"/>
    </location>
</feature>
<keyword evidence="12" id="KW-1185">Reference proteome</keyword>
<feature type="non-terminal residue" evidence="11">
    <location>
        <position position="1687"/>
    </location>
</feature>
<comment type="caution">
    <text evidence="11">The sequence shown here is derived from an EMBL/GenBank/DDBJ whole genome shotgun (WGS) entry which is preliminary data.</text>
</comment>
<evidence type="ECO:0000259" key="8">
    <source>
        <dbReference type="Pfam" id="PF07926"/>
    </source>
</evidence>
<keyword evidence="4 6" id="KW-0175">Coiled coil</keyword>
<dbReference type="Proteomes" id="UP001381693">
    <property type="component" value="Unassembled WGS sequence"/>
</dbReference>
<dbReference type="InterPro" id="IPR057974">
    <property type="entry name" value="NUA/TPR/MLP1-2-like_dom"/>
</dbReference>
<dbReference type="Pfam" id="PF25481">
    <property type="entry name" value="Nucleoprot-TPR"/>
    <property type="match status" value="1"/>
</dbReference>
<organism evidence="11 12">
    <name type="scientific">Halocaridina rubra</name>
    <name type="common">Hawaiian red shrimp</name>
    <dbReference type="NCBI Taxonomy" id="373956"/>
    <lineage>
        <taxon>Eukaryota</taxon>
        <taxon>Metazoa</taxon>
        <taxon>Ecdysozoa</taxon>
        <taxon>Arthropoda</taxon>
        <taxon>Crustacea</taxon>
        <taxon>Multicrustacea</taxon>
        <taxon>Malacostraca</taxon>
        <taxon>Eumalacostraca</taxon>
        <taxon>Eucarida</taxon>
        <taxon>Decapoda</taxon>
        <taxon>Pleocyemata</taxon>
        <taxon>Caridea</taxon>
        <taxon>Atyoidea</taxon>
        <taxon>Atyidae</taxon>
        <taxon>Halocaridina</taxon>
    </lineage>
</organism>
<evidence type="ECO:0000313" key="11">
    <source>
        <dbReference type="EMBL" id="KAK7072171.1"/>
    </source>
</evidence>
<feature type="coiled-coil region" evidence="6">
    <location>
        <begin position="1592"/>
        <end position="1675"/>
    </location>
</feature>
<dbReference type="InterPro" id="IPR012929">
    <property type="entry name" value="Nucleoprot-TPR/MLP1-2_dom"/>
</dbReference>
<dbReference type="InterPro" id="IPR057577">
    <property type="entry name" value="Nucleoprot-TPR/MLP1_dom"/>
</dbReference>
<feature type="compositionally biased region" description="Low complexity" evidence="7">
    <location>
        <begin position="1483"/>
        <end position="1493"/>
    </location>
</feature>
<dbReference type="PANTHER" id="PTHR18898:SF2">
    <property type="entry name" value="NUCLEOPROTEIN TPR"/>
    <property type="match status" value="1"/>
</dbReference>
<dbReference type="GO" id="GO:0006606">
    <property type="term" value="P:protein import into nucleus"/>
    <property type="evidence" value="ECO:0007669"/>
    <property type="project" value="InterPro"/>
</dbReference>
<evidence type="ECO:0000256" key="7">
    <source>
        <dbReference type="SAM" id="MobiDB-lite"/>
    </source>
</evidence>
<feature type="coiled-coil region" evidence="6">
    <location>
        <begin position="715"/>
        <end position="791"/>
    </location>
</feature>
<feature type="region of interest" description="Disordered" evidence="7">
    <location>
        <begin position="623"/>
        <end position="644"/>
    </location>
</feature>
<feature type="domain" description="NUA/TPR/MLP1-2-like" evidence="10">
    <location>
        <begin position="476"/>
        <end position="572"/>
    </location>
</feature>
<keyword evidence="5" id="KW-0539">Nucleus</keyword>
<feature type="compositionally biased region" description="Low complexity" evidence="7">
    <location>
        <begin position="629"/>
        <end position="639"/>
    </location>
</feature>
<dbReference type="GO" id="GO:1901673">
    <property type="term" value="P:regulation of mitotic spindle assembly"/>
    <property type="evidence" value="ECO:0007669"/>
    <property type="project" value="TreeGrafter"/>
</dbReference>
<name>A0AAN8ZXA5_HALRR</name>
<feature type="compositionally biased region" description="Basic and acidic residues" evidence="7">
    <location>
        <begin position="1494"/>
        <end position="1503"/>
    </location>
</feature>
<sequence>MAETVSEEEEREILSLFAPEEKDLIPEKLAPKIQEIWTSKIREISALKLENDKIKINADTIKFQLERELVSVKGQLDEETALREEAVQQKDTNESRLIKLEDELSDAKCKVVSLTRELQQSQSEQENVTSQSEAIAGSLESRNRRILELQEQVNIIEEQLTQTARAKCDAIIKAEEASSKELKAQYREKRLEQEVTLLSRQVEVLQQQISERAEECIDQRRQHSSTILNLQTTLNRHLEEVRVLKEEKDLIQKQSDDKSKRIEELLTALNASRESEVKLDDMYRQELAAQKKLAEIYQGSADDEKERCGELEKAIEELRHLLQEANEQYGLLERTKEKAEEDHAAELQQSKLLVKELKDELDKVNVLLNANSRKDSSALEEMSPAASAASNLVSRGLSLTQMYSEYLSVSEKLLTTEEENKKLQRYVDEILQEIQDRVPIFKKQREDHHKALDTINTLHVQLEEALAQVEKQRIDCDEAVRRRGYLERENERLTLQVKDLSKQVTILVTQVEAARAGLPPPPIPKDISSGTSAGDVISERMVAFRDVSELQEQNRMLRESLRKLSEEMETNETAAVTSKTAEMQEELKLVKAQLAEIQALRERQESLMDNIAKQRDMYKTFCNERSPKTKTPPIKQPPQMFGVPQADVDNLRKELEETKKKMGEEKKDHDDYRQEVKKNEKMQQDEYDRLRGTMEKTMSENVKLLSQAEFNDERVKVLTHNSEVLQRQVAALQNNNSTLQGIIGRHEATIEAHRRECMTLQKDLSRAQVAVDNFREEVKLLKEAETRLLAERESVTRSQSAQAIVLANLETIKNNLERADSEKTMRLENQVTELTEKCCRLKAKLEANTDFKEAQSKLNIAEGQLKALQTENKNLTKQLMDSKTELMSTKSRLKEAQERGRTPLSSPTLHPRSPLLGSSPTQPGTSQVRMGGPQVRDLQVQLNEEKAKVASLQTSLDQSKKSINELMNVTKQQEKQLKDSTDSYKVTQEQFHKMQKEHEEMEATITRLQSKLNALSSDSENQKSRLQTMLDEAKDELQASEKRLKDANECFQKAKEEEERARKDAQKLLETSNEVQNKYEREVMLHGADLKSLAELKKKQSEFDSELQKMTAAKTKAEEAVRDTRLGFEKRENVLRRENKDLLLRAHELEEQNKALLDQFTQLSDKMAAIQAKLSTPGASGEGNFNISFSEDEARSSDQLREVIKYLRRERDVSAGKYEVAEAETQRLAAQKKLLESQVEELKRTINSERERSQASLDSASNYGELLRKVHTVDALADSNRLLREERENLSHSLEEFKAKCELLDKQMGPMNERHKTSLNKIEALMLEKKNVESEKDLYKKRTQELVEKLNHAKPEDFMKLQQNFAEQQKSLQAKETELNKTKLSLQQIQKNLQMTVAQKNQFNTQLQSSREEVRKLTEEAKKNMMEKNRLQLQLSEENKKILTEKSRLQQLLTQTQERVRALESLSQQTESTHQQEIRKLQEQCTQEKQQSQENREQMLESKGREDLLRHQIEIAKKEKEEVETQLTEARSRIDEITAKAENFEKQTLQLRKIATKYKRAAESSVISSPGAPDMSEEGSCSGATPLSTDKVKDLEENIQALKQRQESLTEESTKLQAENATLRESLATKDNEIKSIRTLSHLKENEITRCRSELETKNRELSAAQRLANELRQSVSQQLADVTKRL</sequence>
<dbReference type="EMBL" id="JAXCGZ010013631">
    <property type="protein sequence ID" value="KAK7072171.1"/>
    <property type="molecule type" value="Genomic_DNA"/>
</dbReference>
<proteinExistence type="inferred from homology"/>
<evidence type="ECO:0000259" key="10">
    <source>
        <dbReference type="Pfam" id="PF25785"/>
    </source>
</evidence>
<dbReference type="Gene3D" id="1.10.287.620">
    <property type="entry name" value="Helix Hairpins"/>
    <property type="match status" value="1"/>
</dbReference>
<protein>
    <recommendedName>
        <fullName evidence="3">Nucleoprotein TPR</fullName>
    </recommendedName>
</protein>
<evidence type="ECO:0000256" key="2">
    <source>
        <dbReference type="ARBA" id="ARBA00005274"/>
    </source>
</evidence>
<feature type="compositionally biased region" description="Polar residues" evidence="7">
    <location>
        <begin position="916"/>
        <end position="928"/>
    </location>
</feature>
<feature type="region of interest" description="Disordered" evidence="7">
    <location>
        <begin position="883"/>
        <end position="932"/>
    </location>
</feature>
<evidence type="ECO:0000313" key="12">
    <source>
        <dbReference type="Proteomes" id="UP001381693"/>
    </source>
</evidence>
<feature type="coiled-coil region" evidence="6">
    <location>
        <begin position="935"/>
        <end position="1166"/>
    </location>
</feature>
<feature type="coiled-coil region" evidence="6">
    <location>
        <begin position="1218"/>
        <end position="1252"/>
    </location>
</feature>
<evidence type="ECO:0000256" key="4">
    <source>
        <dbReference type="ARBA" id="ARBA00023054"/>
    </source>
</evidence>
<evidence type="ECO:0000256" key="5">
    <source>
        <dbReference type="ARBA" id="ARBA00023242"/>
    </source>
</evidence>
<accession>A0AAN8ZXA5</accession>
<dbReference type="GO" id="GO:0005643">
    <property type="term" value="C:nuclear pore"/>
    <property type="evidence" value="ECO:0007669"/>
    <property type="project" value="UniProtKB-ARBA"/>
</dbReference>
<feature type="coiled-coil region" evidence="6">
    <location>
        <begin position="648"/>
        <end position="675"/>
    </location>
</feature>
<dbReference type="GO" id="GO:0017056">
    <property type="term" value="F:structural constituent of nuclear pore"/>
    <property type="evidence" value="ECO:0007669"/>
    <property type="project" value="TreeGrafter"/>
</dbReference>
<feature type="coiled-coil region" evidence="6">
    <location>
        <begin position="301"/>
        <end position="374"/>
    </location>
</feature>